<dbReference type="SMART" id="SM00538">
    <property type="entry name" value="POP4"/>
    <property type="match status" value="1"/>
</dbReference>
<comment type="subcellular location">
    <subcellularLocation>
        <location evidence="2">Nucleus</location>
        <location evidence="2">Nucleolus</location>
    </subcellularLocation>
</comment>
<comment type="subunit">
    <text evidence="12">Component of nuclear RNase P and RNase MRP ribonucleoproteins. RNase P consists of a catalytic RNA moiety and 10 different protein chains; POP1, POP4, POP5, POP7, RPP14, RPP21, RPP25, RPP30, RPP38 and RPP40. Within the RNase P complex, POP1, POP7 and RPP25 form the 'finger' subcomplex, POP5, RPP14, RPP40 and homodimeric RPP30 form the 'palm' subcomplex, and RPP21, POP4 and RPP38 form the 'wrist' subcomplex. All subunits of the RNase P complex interact with the catalytic RNA. Several subunits of RNase P are also part of the RNase MRP complex. RNase MRP consists of a catalytic RNA moiety and about 8 protein subunits; POP1, POP7, RPP25, RPP30, RPP38, RPP40 and possibly also POP4 and POP5.</text>
</comment>
<dbReference type="GO" id="GO:0016787">
    <property type="term" value="F:hydrolase activity"/>
    <property type="evidence" value="ECO:0007669"/>
    <property type="project" value="UniProtKB-KW"/>
</dbReference>
<dbReference type="AlphaFoldDB" id="A0A9W8KZQ2"/>
<organism evidence="14 15">
    <name type="scientific">Coemansia spiralis</name>
    <dbReference type="NCBI Taxonomy" id="417178"/>
    <lineage>
        <taxon>Eukaryota</taxon>
        <taxon>Fungi</taxon>
        <taxon>Fungi incertae sedis</taxon>
        <taxon>Zoopagomycota</taxon>
        <taxon>Kickxellomycotina</taxon>
        <taxon>Kickxellomycetes</taxon>
        <taxon>Kickxellales</taxon>
        <taxon>Kickxellaceae</taxon>
        <taxon>Coemansia</taxon>
    </lineage>
</organism>
<evidence type="ECO:0000256" key="8">
    <source>
        <dbReference type="ARBA" id="ARBA00022722"/>
    </source>
</evidence>
<name>A0A9W8KZQ2_9FUNG</name>
<dbReference type="Pfam" id="PF01868">
    <property type="entry name" value="RNase_P-MRP_p29"/>
    <property type="match status" value="1"/>
</dbReference>
<dbReference type="PANTHER" id="PTHR13348:SF0">
    <property type="entry name" value="RIBONUCLEASE P PROTEIN SUBUNIT P29"/>
    <property type="match status" value="1"/>
</dbReference>
<dbReference type="InterPro" id="IPR016848">
    <property type="entry name" value="RNase_P/MRP_Rpp29-subunit"/>
</dbReference>
<keyword evidence="11" id="KW-0539">Nucleus</keyword>
<evidence type="ECO:0000256" key="13">
    <source>
        <dbReference type="SAM" id="MobiDB-lite"/>
    </source>
</evidence>
<evidence type="ECO:0000256" key="10">
    <source>
        <dbReference type="ARBA" id="ARBA00022801"/>
    </source>
</evidence>
<evidence type="ECO:0000256" key="6">
    <source>
        <dbReference type="ARBA" id="ARBA00022553"/>
    </source>
</evidence>
<dbReference type="Proteomes" id="UP001151518">
    <property type="component" value="Unassembled WGS sequence"/>
</dbReference>
<evidence type="ECO:0000256" key="2">
    <source>
        <dbReference type="ARBA" id="ARBA00004604"/>
    </source>
</evidence>
<dbReference type="PANTHER" id="PTHR13348">
    <property type="entry name" value="RIBONUCLEASE P SUBUNIT P29"/>
    <property type="match status" value="1"/>
</dbReference>
<dbReference type="Gene3D" id="2.30.30.210">
    <property type="entry name" value="Ribonuclease P/MRP, subunit p29"/>
    <property type="match status" value="1"/>
</dbReference>
<dbReference type="EMBL" id="JANBTW010000009">
    <property type="protein sequence ID" value="KAJ2679808.1"/>
    <property type="molecule type" value="Genomic_DNA"/>
</dbReference>
<comment type="function">
    <text evidence="1">Component of ribonuclease P, a ribonucleoprotein complex that generates mature tRNA molecules by cleaving their 5'-ends.</text>
</comment>
<protein>
    <recommendedName>
        <fullName evidence="4">Ribonuclease P protein subunit p29</fullName>
    </recommendedName>
</protein>
<evidence type="ECO:0000256" key="9">
    <source>
        <dbReference type="ARBA" id="ARBA00022759"/>
    </source>
</evidence>
<evidence type="ECO:0000256" key="5">
    <source>
        <dbReference type="ARBA" id="ARBA00022490"/>
    </source>
</evidence>
<comment type="caution">
    <text evidence="14">The sequence shown here is derived from an EMBL/GenBank/DDBJ whole genome shotgun (WGS) entry which is preliminary data.</text>
</comment>
<dbReference type="InterPro" id="IPR023534">
    <property type="entry name" value="Rof/RNase_P-like"/>
</dbReference>
<comment type="similarity">
    <text evidence="3">Belongs to the eukaryotic/archaeal RNase P protein component 1 family.</text>
</comment>
<keyword evidence="5" id="KW-0963">Cytoplasm</keyword>
<evidence type="ECO:0000256" key="4">
    <source>
        <dbReference type="ARBA" id="ARBA00016225"/>
    </source>
</evidence>
<keyword evidence="6" id="KW-0597">Phosphoprotein</keyword>
<dbReference type="GO" id="GO:0005730">
    <property type="term" value="C:nucleolus"/>
    <property type="evidence" value="ECO:0007669"/>
    <property type="project" value="UniProtKB-SubCell"/>
</dbReference>
<evidence type="ECO:0000256" key="7">
    <source>
        <dbReference type="ARBA" id="ARBA00022694"/>
    </source>
</evidence>
<accession>A0A9W8KZQ2</accession>
<evidence type="ECO:0000256" key="12">
    <source>
        <dbReference type="ARBA" id="ARBA00046486"/>
    </source>
</evidence>
<dbReference type="GO" id="GO:0033204">
    <property type="term" value="F:ribonuclease P RNA binding"/>
    <property type="evidence" value="ECO:0007669"/>
    <property type="project" value="InterPro"/>
</dbReference>
<evidence type="ECO:0000313" key="15">
    <source>
        <dbReference type="Proteomes" id="UP001151518"/>
    </source>
</evidence>
<evidence type="ECO:0000256" key="1">
    <source>
        <dbReference type="ARBA" id="ARBA00002435"/>
    </source>
</evidence>
<dbReference type="SUPFAM" id="SSF101744">
    <property type="entry name" value="Rof/RNase P subunit-like"/>
    <property type="match status" value="1"/>
</dbReference>
<reference evidence="14" key="1">
    <citation type="submission" date="2022-07" db="EMBL/GenBank/DDBJ databases">
        <title>Phylogenomic reconstructions and comparative analyses of Kickxellomycotina fungi.</title>
        <authorList>
            <person name="Reynolds N.K."/>
            <person name="Stajich J.E."/>
            <person name="Barry K."/>
            <person name="Grigoriev I.V."/>
            <person name="Crous P."/>
            <person name="Smith M.E."/>
        </authorList>
    </citation>
    <scope>NUCLEOTIDE SEQUENCE</scope>
    <source>
        <strain evidence="14">NRRL 3115</strain>
    </source>
</reference>
<evidence type="ECO:0000256" key="3">
    <source>
        <dbReference type="ARBA" id="ARBA00006181"/>
    </source>
</evidence>
<dbReference type="GO" id="GO:0004519">
    <property type="term" value="F:endonuclease activity"/>
    <property type="evidence" value="ECO:0007669"/>
    <property type="project" value="UniProtKB-KW"/>
</dbReference>
<dbReference type="InterPro" id="IPR002730">
    <property type="entry name" value="Rpp29/RNP1"/>
</dbReference>
<keyword evidence="7" id="KW-0819">tRNA processing</keyword>
<feature type="compositionally biased region" description="Polar residues" evidence="13">
    <location>
        <begin position="76"/>
        <end position="91"/>
    </location>
</feature>
<dbReference type="HAMAP" id="MF_00754">
    <property type="entry name" value="RNase_P_1"/>
    <property type="match status" value="1"/>
</dbReference>
<dbReference type="OrthoDB" id="124041at2759"/>
<evidence type="ECO:0000256" key="11">
    <source>
        <dbReference type="ARBA" id="ARBA00023242"/>
    </source>
</evidence>
<dbReference type="FunFam" id="2.30.30.210:FF:000001">
    <property type="entry name" value="Ribonuclease P protein subunit p29"/>
    <property type="match status" value="1"/>
</dbReference>
<dbReference type="InterPro" id="IPR036980">
    <property type="entry name" value="RNase_P/MRP_Rpp29_sf"/>
</dbReference>
<dbReference type="GO" id="GO:0030677">
    <property type="term" value="C:ribonuclease P complex"/>
    <property type="evidence" value="ECO:0007669"/>
    <property type="project" value="InterPro"/>
</dbReference>
<evidence type="ECO:0000313" key="14">
    <source>
        <dbReference type="EMBL" id="KAJ2679808.1"/>
    </source>
</evidence>
<proteinExistence type="inferred from homology"/>
<dbReference type="InterPro" id="IPR023538">
    <property type="entry name" value="RNP1"/>
</dbReference>
<keyword evidence="8" id="KW-0540">Nuclease</keyword>
<keyword evidence="9" id="KW-0255">Endonuclease</keyword>
<keyword evidence="10 14" id="KW-0378">Hydrolase</keyword>
<dbReference type="GO" id="GO:0006364">
    <property type="term" value="P:rRNA processing"/>
    <property type="evidence" value="ECO:0007669"/>
    <property type="project" value="TreeGrafter"/>
</dbReference>
<dbReference type="GO" id="GO:0000172">
    <property type="term" value="C:ribonuclease MRP complex"/>
    <property type="evidence" value="ECO:0007669"/>
    <property type="project" value="InterPro"/>
</dbReference>
<feature type="region of interest" description="Disordered" evidence="13">
    <location>
        <begin position="1"/>
        <end position="34"/>
    </location>
</feature>
<gene>
    <name evidence="14" type="primary">POP4</name>
    <name evidence="14" type="ORF">GGI25_001260</name>
</gene>
<sequence length="252" mass="28548">MSDTNNPNIGFYTPLSEKTKVRTGEPTDVPVDPTTRKFTAGFVERTIDSSSVSDAKARSAFKDRVEGRMLLLTNPYKNKQSKQGRISSSNKITKKTGRKSITAKERRASKIYDIPKEAHRYELFIPLYEMWSRYIESLMGGKPLEEMNADSKQRQMMLGRLIKADMHGAVMAVDRAKCPNYIGIKGIVAQETKNVFKIITKEDRLVTVPKAHCVFMLELPSGLQCQIYGNQFAFRASERASKKFKPKPTVEL</sequence>
<dbReference type="GO" id="GO:0001682">
    <property type="term" value="P:tRNA 5'-leader removal"/>
    <property type="evidence" value="ECO:0007669"/>
    <property type="project" value="InterPro"/>
</dbReference>
<feature type="region of interest" description="Disordered" evidence="13">
    <location>
        <begin position="76"/>
        <end position="102"/>
    </location>
</feature>